<comment type="caution">
    <text evidence="1">The sequence shown here is derived from an EMBL/GenBank/DDBJ whole genome shotgun (WGS) entry which is preliminary data.</text>
</comment>
<accession>A0A9D4IWB6</accession>
<dbReference type="Pfam" id="PF15112">
    <property type="entry name" value="DUF4559"/>
    <property type="match status" value="1"/>
</dbReference>
<protein>
    <submittedName>
        <fullName evidence="1">Uncharacterized protein</fullName>
    </submittedName>
</protein>
<dbReference type="AlphaFoldDB" id="A0A9D4IWB6"/>
<sequence>MASLADVFTEEERTRWLKAWLAIDIAKSGLEQFAENEAVYVHADILKAVTNRIQPPPINRIRDEIEKRHRYGNGSWKNSSQNQFVSDPWEIAKCYFPVDGYYGIKSAHETDFNGIISFMLNCLHFNTKFSFPITTGKTNPPCLLTEVRTREKYIYNVILIYVQAPISICCRFDNRFIFNSRVEQQQRKIKYFGYSQNIHVLSHDSQSLFSNTSAAED</sequence>
<evidence type="ECO:0000313" key="2">
    <source>
        <dbReference type="Proteomes" id="UP000828390"/>
    </source>
</evidence>
<reference evidence="1" key="1">
    <citation type="journal article" date="2019" name="bioRxiv">
        <title>The Genome of the Zebra Mussel, Dreissena polymorpha: A Resource for Invasive Species Research.</title>
        <authorList>
            <person name="McCartney M.A."/>
            <person name="Auch B."/>
            <person name="Kono T."/>
            <person name="Mallez S."/>
            <person name="Zhang Y."/>
            <person name="Obille A."/>
            <person name="Becker A."/>
            <person name="Abrahante J.E."/>
            <person name="Garbe J."/>
            <person name="Badalamenti J.P."/>
            <person name="Herman A."/>
            <person name="Mangelson H."/>
            <person name="Liachko I."/>
            <person name="Sullivan S."/>
            <person name="Sone E.D."/>
            <person name="Koren S."/>
            <person name="Silverstein K.A.T."/>
            <person name="Beckman K.B."/>
            <person name="Gohl D.M."/>
        </authorList>
    </citation>
    <scope>NUCLEOTIDE SEQUENCE</scope>
    <source>
        <strain evidence="1">Duluth1</strain>
        <tissue evidence="1">Whole animal</tissue>
    </source>
</reference>
<keyword evidence="2" id="KW-1185">Reference proteome</keyword>
<organism evidence="1 2">
    <name type="scientific">Dreissena polymorpha</name>
    <name type="common">Zebra mussel</name>
    <name type="synonym">Mytilus polymorpha</name>
    <dbReference type="NCBI Taxonomy" id="45954"/>
    <lineage>
        <taxon>Eukaryota</taxon>
        <taxon>Metazoa</taxon>
        <taxon>Spiralia</taxon>
        <taxon>Lophotrochozoa</taxon>
        <taxon>Mollusca</taxon>
        <taxon>Bivalvia</taxon>
        <taxon>Autobranchia</taxon>
        <taxon>Heteroconchia</taxon>
        <taxon>Euheterodonta</taxon>
        <taxon>Imparidentia</taxon>
        <taxon>Neoheterodontei</taxon>
        <taxon>Myida</taxon>
        <taxon>Dreissenoidea</taxon>
        <taxon>Dreissenidae</taxon>
        <taxon>Dreissena</taxon>
    </lineage>
</organism>
<dbReference type="InterPro" id="IPR027897">
    <property type="entry name" value="DUF4559"/>
</dbReference>
<dbReference type="EMBL" id="JAIWYP010000008">
    <property type="protein sequence ID" value="KAH3786588.1"/>
    <property type="molecule type" value="Genomic_DNA"/>
</dbReference>
<proteinExistence type="predicted"/>
<name>A0A9D4IWB6_DREPO</name>
<reference evidence="1" key="2">
    <citation type="submission" date="2020-11" db="EMBL/GenBank/DDBJ databases">
        <authorList>
            <person name="McCartney M.A."/>
            <person name="Auch B."/>
            <person name="Kono T."/>
            <person name="Mallez S."/>
            <person name="Becker A."/>
            <person name="Gohl D.M."/>
            <person name="Silverstein K.A.T."/>
            <person name="Koren S."/>
            <person name="Bechman K.B."/>
            <person name="Herman A."/>
            <person name="Abrahante J.E."/>
            <person name="Garbe J."/>
        </authorList>
    </citation>
    <scope>NUCLEOTIDE SEQUENCE</scope>
    <source>
        <strain evidence="1">Duluth1</strain>
        <tissue evidence="1">Whole animal</tissue>
    </source>
</reference>
<evidence type="ECO:0000313" key="1">
    <source>
        <dbReference type="EMBL" id="KAH3786588.1"/>
    </source>
</evidence>
<gene>
    <name evidence="1" type="ORF">DPMN_164695</name>
</gene>
<dbReference type="Proteomes" id="UP000828390">
    <property type="component" value="Unassembled WGS sequence"/>
</dbReference>